<organism evidence="2 3">
    <name type="scientific">Exophiala sideris</name>
    <dbReference type="NCBI Taxonomy" id="1016849"/>
    <lineage>
        <taxon>Eukaryota</taxon>
        <taxon>Fungi</taxon>
        <taxon>Dikarya</taxon>
        <taxon>Ascomycota</taxon>
        <taxon>Pezizomycotina</taxon>
        <taxon>Eurotiomycetes</taxon>
        <taxon>Chaetothyriomycetidae</taxon>
        <taxon>Chaetothyriales</taxon>
        <taxon>Herpotrichiellaceae</taxon>
        <taxon>Exophiala</taxon>
    </lineage>
</organism>
<feature type="region of interest" description="Disordered" evidence="1">
    <location>
        <begin position="673"/>
        <end position="740"/>
    </location>
</feature>
<evidence type="ECO:0000313" key="2">
    <source>
        <dbReference type="EMBL" id="KIV76992.1"/>
    </source>
</evidence>
<feature type="compositionally biased region" description="Low complexity" evidence="1">
    <location>
        <begin position="719"/>
        <end position="732"/>
    </location>
</feature>
<dbReference type="OrthoDB" id="4112397at2759"/>
<dbReference type="Proteomes" id="UP000053599">
    <property type="component" value="Unassembled WGS sequence"/>
</dbReference>
<dbReference type="STRING" id="1016849.A0A0D1Y283"/>
<dbReference type="EMBL" id="KN846954">
    <property type="protein sequence ID" value="KIV76992.1"/>
    <property type="molecule type" value="Genomic_DNA"/>
</dbReference>
<name>A0A0D1Y283_9EURO</name>
<feature type="region of interest" description="Disordered" evidence="1">
    <location>
        <begin position="449"/>
        <end position="471"/>
    </location>
</feature>
<reference evidence="2 3" key="1">
    <citation type="submission" date="2015-01" db="EMBL/GenBank/DDBJ databases">
        <title>The Genome Sequence of Exophiala sideris CBS121828.</title>
        <authorList>
            <consortium name="The Broad Institute Genomics Platform"/>
            <person name="Cuomo C."/>
            <person name="de Hoog S."/>
            <person name="Gorbushina A."/>
            <person name="Stielow B."/>
            <person name="Teixiera M."/>
            <person name="Abouelleil A."/>
            <person name="Chapman S.B."/>
            <person name="Priest M."/>
            <person name="Young S.K."/>
            <person name="Wortman J."/>
            <person name="Nusbaum C."/>
            <person name="Birren B."/>
        </authorList>
    </citation>
    <scope>NUCLEOTIDE SEQUENCE [LARGE SCALE GENOMIC DNA]</scope>
    <source>
        <strain evidence="2 3">CBS 121828</strain>
    </source>
</reference>
<proteinExistence type="predicted"/>
<sequence length="797" mass="88982">MRLIDLDLGGCLFVHRRAQILLQTGIVLKISCEDECDDVSSDEVPLQTHFSSWFRRSQNLTWQLRLSFADDIDLRLIYCNDLERTIADHVTDAELWKELGYGACHTQLQSAQDVTSGRVMEMEFQLRSVSDDNLTALCPPSVSTKRVQRVHLHLHFSGGFHMGTVPKSTSSGVKLTNEHSWSKLSLSGAAVSSRPLPGVVCSSDRPTLLANHQNTVQQGNSNDIDYLKQTPQGLSLLDEETLMALLDIGIRSSIVSKPTRVAAGVKCLNDTTVTRLSNICPSSFTQRYTQRFREQSSLLPTISKWLGTFSARSAPISPDRERNDVQGRSLDIQHDLWMTMVNGIRDPEGARRLHPLWSSKKENISRRVPETVKTTLVEDTLMKEGCFTDKAPDADLFGLALDVNTQADYCARHMPTVTSQCINDFGSATLSKDSDVDNNGQRSVDITAYSQEPDNSAGSPPQLSGSAGRLSQQSDVSMIMALDEPIEGGCTIEPADIIGGRTWLTQNVIRMHPLRQHEPEPNLGDQVDDRRKEHDFPLDLEAGWSGGALNGLLLEEESDNAGFCTNGSPSRSDTSLLDLREPYLLQTPRGIAHNPGREDFLEDWPAFMSSNLHESPSNTSLADVLGTDHLLWHMWKRRASVAPRGEEDMLEMKIMYERDPDMKLFGSGWELDPSDISSSSNEDPMLQPLADNRSLPRERLTTPTSPTSDRRSYVIPTRSSSSSSYVGQSDSSPKPQRRGSIMKRFSWGGRQHYSDIAKLDMTNLGGRTMEVKKRKTLDDYEMMDRETLNDDSNDMLF</sequence>
<dbReference type="AlphaFoldDB" id="A0A0D1Y283"/>
<evidence type="ECO:0000313" key="3">
    <source>
        <dbReference type="Proteomes" id="UP000053599"/>
    </source>
</evidence>
<accession>A0A0D1Y283</accession>
<dbReference type="HOGENOM" id="CLU_017897_0_0_1"/>
<protein>
    <submittedName>
        <fullName evidence="2">Uncharacterized protein</fullName>
    </submittedName>
</protein>
<evidence type="ECO:0000256" key="1">
    <source>
        <dbReference type="SAM" id="MobiDB-lite"/>
    </source>
</evidence>
<gene>
    <name evidence="2" type="ORF">PV11_08834</name>
</gene>